<sequence length="348" mass="38868">MTYINRKSKQGLSKSYLLPDITQGLGSIPALVLPSGGMAVRHRKDAIAELFFVINESNIGGQMDENDPQTSIWYNSINSEHLLTPNFKNSVGMEQTKTLVMDVYIVTQSRLNRDESNCEQHTLPRCARQTTTTATDASNIILLSVQKTDKILLQGDSNEHVGRNHSMWSVVPGRHVMGTVNNNVTDLLDFAPSTHSLSPTRGFASNCKTSPRGQSHTAATLIHLIALPFAGKTSGRLTIEPVNGERYLNKSAIVGMNRFFKNQEVLDDIKNRIYSLKEDLTQKFYKNPRFDYSIISDKKTDDTTSLGAYNLYAKRASFKDDVLFQQIVTDKPEEAATSPTVIEKVEYD</sequence>
<reference evidence="1" key="1">
    <citation type="journal article" date="2011" name="Genome Biol.">
        <title>The draft genome of the carcinogenic human liver fluke Clonorchis sinensis.</title>
        <authorList>
            <person name="Wang X."/>
            <person name="Chen W."/>
            <person name="Huang Y."/>
            <person name="Sun J."/>
            <person name="Men J."/>
            <person name="Liu H."/>
            <person name="Luo F."/>
            <person name="Guo L."/>
            <person name="Lv X."/>
            <person name="Deng C."/>
            <person name="Zhou C."/>
            <person name="Fan Y."/>
            <person name="Li X."/>
            <person name="Huang L."/>
            <person name="Hu Y."/>
            <person name="Liang C."/>
            <person name="Hu X."/>
            <person name="Xu J."/>
            <person name="Yu X."/>
        </authorList>
    </citation>
    <scope>NUCLEOTIDE SEQUENCE [LARGE SCALE GENOMIC DNA]</scope>
    <source>
        <strain evidence="1">Henan</strain>
    </source>
</reference>
<accession>G7Y444</accession>
<protein>
    <submittedName>
        <fullName evidence="1">Uncharacterized protein</fullName>
    </submittedName>
</protein>
<organism evidence="1 2">
    <name type="scientific">Clonorchis sinensis</name>
    <name type="common">Chinese liver fluke</name>
    <dbReference type="NCBI Taxonomy" id="79923"/>
    <lineage>
        <taxon>Eukaryota</taxon>
        <taxon>Metazoa</taxon>
        <taxon>Spiralia</taxon>
        <taxon>Lophotrochozoa</taxon>
        <taxon>Platyhelminthes</taxon>
        <taxon>Trematoda</taxon>
        <taxon>Digenea</taxon>
        <taxon>Opisthorchiida</taxon>
        <taxon>Opisthorchiata</taxon>
        <taxon>Opisthorchiidae</taxon>
        <taxon>Clonorchis</taxon>
    </lineage>
</organism>
<keyword evidence="2" id="KW-1185">Reference proteome</keyword>
<proteinExistence type="predicted"/>
<evidence type="ECO:0000313" key="2">
    <source>
        <dbReference type="Proteomes" id="UP000008909"/>
    </source>
</evidence>
<name>G7Y444_CLOSI</name>
<dbReference type="EMBL" id="DF142851">
    <property type="protein sequence ID" value="GAA47730.1"/>
    <property type="molecule type" value="Genomic_DNA"/>
</dbReference>
<dbReference type="AlphaFoldDB" id="G7Y444"/>
<reference key="2">
    <citation type="submission" date="2011-10" db="EMBL/GenBank/DDBJ databases">
        <title>The genome and transcriptome sequence of Clonorchis sinensis provide insights into the carcinogenic liver fluke.</title>
        <authorList>
            <person name="Wang X."/>
            <person name="Huang Y."/>
            <person name="Chen W."/>
            <person name="Liu H."/>
            <person name="Guo L."/>
            <person name="Chen Y."/>
            <person name="Luo F."/>
            <person name="Zhou W."/>
            <person name="Sun J."/>
            <person name="Mao Q."/>
            <person name="Liang P."/>
            <person name="Zhou C."/>
            <person name="Tian Y."/>
            <person name="Men J."/>
            <person name="Lv X."/>
            <person name="Huang L."/>
            <person name="Zhou J."/>
            <person name="Hu Y."/>
            <person name="Li R."/>
            <person name="Zhang F."/>
            <person name="Lei H."/>
            <person name="Li X."/>
            <person name="Hu X."/>
            <person name="Liang C."/>
            <person name="Xu J."/>
            <person name="Wu Z."/>
            <person name="Yu X."/>
        </authorList>
    </citation>
    <scope>NUCLEOTIDE SEQUENCE</scope>
    <source>
        <strain>Henan</strain>
    </source>
</reference>
<dbReference type="Proteomes" id="UP000008909">
    <property type="component" value="Unassembled WGS sequence"/>
</dbReference>
<evidence type="ECO:0000313" key="1">
    <source>
        <dbReference type="EMBL" id="GAA47730.1"/>
    </source>
</evidence>
<gene>
    <name evidence="1" type="ORF">CLF_100733</name>
</gene>